<keyword evidence="2 3" id="KW-0694">RNA-binding</keyword>
<dbReference type="CDD" id="cd12529">
    <property type="entry name" value="RRM2_MEI2_like"/>
    <property type="match status" value="1"/>
</dbReference>
<dbReference type="GO" id="GO:0003723">
    <property type="term" value="F:RNA binding"/>
    <property type="evidence" value="ECO:0000318"/>
    <property type="project" value="GO_Central"/>
</dbReference>
<feature type="domain" description="RRM" evidence="5">
    <location>
        <begin position="189"/>
        <end position="262"/>
    </location>
</feature>
<feature type="compositionally biased region" description="Polar residues" evidence="4">
    <location>
        <begin position="469"/>
        <end position="480"/>
    </location>
</feature>
<feature type="region of interest" description="Disordered" evidence="4">
    <location>
        <begin position="467"/>
        <end position="513"/>
    </location>
</feature>
<evidence type="ECO:0000256" key="4">
    <source>
        <dbReference type="SAM" id="MobiDB-lite"/>
    </source>
</evidence>
<dbReference type="GO" id="GO:0045836">
    <property type="term" value="P:positive regulation of meiotic nuclear division"/>
    <property type="evidence" value="ECO:0000318"/>
    <property type="project" value="GO_Central"/>
</dbReference>
<protein>
    <recommendedName>
        <fullName evidence="5">RRM domain-containing protein</fullName>
    </recommendedName>
</protein>
<evidence type="ECO:0000256" key="2">
    <source>
        <dbReference type="ARBA" id="ARBA00022884"/>
    </source>
</evidence>
<evidence type="ECO:0000313" key="7">
    <source>
        <dbReference type="Proteomes" id="UP000017836"/>
    </source>
</evidence>
<dbReference type="Proteomes" id="UP000017836">
    <property type="component" value="Unassembled WGS sequence"/>
</dbReference>
<dbReference type="SUPFAM" id="SSF54928">
    <property type="entry name" value="RNA-binding domain, RBD"/>
    <property type="match status" value="1"/>
</dbReference>
<dbReference type="PANTHER" id="PTHR23189">
    <property type="entry name" value="RNA RECOGNITION MOTIF-CONTAINING"/>
    <property type="match status" value="1"/>
</dbReference>
<evidence type="ECO:0000313" key="6">
    <source>
        <dbReference type="EMBL" id="ERM98800.1"/>
    </source>
</evidence>
<accession>W1NU64</accession>
<dbReference type="FunFam" id="3.30.70.330:FF:000063">
    <property type="entry name" value="MEI2-like protein 5 isoform 2"/>
    <property type="match status" value="1"/>
</dbReference>
<evidence type="ECO:0000256" key="3">
    <source>
        <dbReference type="PROSITE-ProRule" id="PRU00176"/>
    </source>
</evidence>
<dbReference type="InterPro" id="IPR034453">
    <property type="entry name" value="MEI2-like_RRM1"/>
</dbReference>
<keyword evidence="7" id="KW-1185">Reference proteome</keyword>
<dbReference type="EMBL" id="KI395256">
    <property type="protein sequence ID" value="ERM98800.1"/>
    <property type="molecule type" value="Genomic_DNA"/>
</dbReference>
<evidence type="ECO:0000259" key="5">
    <source>
        <dbReference type="PROSITE" id="PS50102"/>
    </source>
</evidence>
<feature type="compositionally biased region" description="Low complexity" evidence="4">
    <location>
        <begin position="64"/>
        <end position="73"/>
    </location>
</feature>
<dbReference type="InterPro" id="IPR000504">
    <property type="entry name" value="RRM_dom"/>
</dbReference>
<keyword evidence="1" id="KW-0677">Repeat</keyword>
<gene>
    <name evidence="6" type="ORF">AMTR_s00093p00085820</name>
</gene>
<feature type="compositionally biased region" description="Polar residues" evidence="4">
    <location>
        <begin position="1"/>
        <end position="19"/>
    </location>
</feature>
<dbReference type="InterPro" id="IPR012677">
    <property type="entry name" value="Nucleotide-bd_a/b_plait_sf"/>
</dbReference>
<dbReference type="Pfam" id="PF00076">
    <property type="entry name" value="RRM_1"/>
    <property type="match status" value="2"/>
</dbReference>
<name>W1NU64_AMBTC</name>
<evidence type="ECO:0000256" key="1">
    <source>
        <dbReference type="ARBA" id="ARBA00022737"/>
    </source>
</evidence>
<dbReference type="HOGENOM" id="CLU_012447_0_0_1"/>
<dbReference type="GO" id="GO:0003729">
    <property type="term" value="F:mRNA binding"/>
    <property type="evidence" value="ECO:0007669"/>
    <property type="project" value="EnsemblPlants"/>
</dbReference>
<feature type="region of interest" description="Disordered" evidence="4">
    <location>
        <begin position="539"/>
        <end position="584"/>
    </location>
</feature>
<dbReference type="Gramene" id="ERM98800">
    <property type="protein sequence ID" value="ERM98800"/>
    <property type="gene ID" value="AMTR_s00093p00085820"/>
</dbReference>
<feature type="region of interest" description="Disordered" evidence="4">
    <location>
        <begin position="57"/>
        <end position="84"/>
    </location>
</feature>
<dbReference type="Gene3D" id="3.30.70.330">
    <property type="match status" value="2"/>
</dbReference>
<feature type="compositionally biased region" description="Low complexity" evidence="4">
    <location>
        <begin position="492"/>
        <end position="505"/>
    </location>
</feature>
<dbReference type="eggNOG" id="KOG4660">
    <property type="taxonomic scope" value="Eukaryota"/>
</dbReference>
<dbReference type="PROSITE" id="PS50102">
    <property type="entry name" value="RRM"/>
    <property type="match status" value="2"/>
</dbReference>
<feature type="domain" description="RRM" evidence="5">
    <location>
        <begin position="274"/>
        <end position="347"/>
    </location>
</feature>
<feature type="region of interest" description="Disordered" evidence="4">
    <location>
        <begin position="1"/>
        <end position="25"/>
    </location>
</feature>
<proteinExistence type="predicted"/>
<organism evidence="6 7">
    <name type="scientific">Amborella trichopoda</name>
    <dbReference type="NCBI Taxonomy" id="13333"/>
    <lineage>
        <taxon>Eukaryota</taxon>
        <taxon>Viridiplantae</taxon>
        <taxon>Streptophyta</taxon>
        <taxon>Embryophyta</taxon>
        <taxon>Tracheophyta</taxon>
        <taxon>Spermatophyta</taxon>
        <taxon>Magnoliopsida</taxon>
        <taxon>Amborellales</taxon>
        <taxon>Amborellaceae</taxon>
        <taxon>Amborella</taxon>
    </lineage>
</organism>
<dbReference type="GO" id="GO:0045927">
    <property type="term" value="P:positive regulation of growth"/>
    <property type="evidence" value="ECO:0007669"/>
    <property type="project" value="EnsemblPlants"/>
</dbReference>
<dbReference type="FunFam" id="3.30.70.330:FF:000101">
    <property type="entry name" value="Protein MEI2-like 1"/>
    <property type="match status" value="1"/>
</dbReference>
<dbReference type="SMART" id="SM00360">
    <property type="entry name" value="RRM"/>
    <property type="match status" value="2"/>
</dbReference>
<dbReference type="OMA" id="PYKEKNA"/>
<dbReference type="InterPro" id="IPR035979">
    <property type="entry name" value="RBD_domain_sf"/>
</dbReference>
<sequence>MKGNEMEQSIVSSPPSQDSRPMHSIEITHKVGVASGMQPRSGPTIFSSSLPVKLNFTNSEPGISSTGTTSSSSNQMHQDGDMKDSLEDVDSHAIDNLLPDDEDELLAGIIDDFDLSGLPNQVEDLEEYDLFGSGGGLELDFESPDSLSVGLAKASILDNYSGNGNSQFGLQNGLGAVAGEHPFGEHPSRTLFVRNINSNVEDSELRNLFEAYGAIRTLYTACKHRGFVMISYYDIRSARTAMRALQNKPLRRRKLDIHFSIPKDNPSDKDINQGTLVVFNLDPSVSNDDLRQIFGAYGEVKEIRETPHKRHHKFIEFYDVRAAEAALRSLNRSDIAGKRIKLEPSRPGGARRNLMQQMSQDLEADDTRSYRHPMGSPITNSPPGSWAQFSSPIDNAPLHSLSQPPSLGTFSPMTSNHMPGLASPPSLGTFSPMTSNHMPGLASILAPLVSASSSKIAPIGKEQVKVSHTDQAFSSSSSAHGTPLHSHSFPEHSSGMMPMGHSPGGVASFGPSNSSASGIGTLTGPQFLWGSPTPYSEHTQSSAWPSSSLGHSFPSNGQQSYSYSRPQSFLSSSSRPHQFHVGSAPSGVHLERHFGYFPESPETSYMSHLGFGGVGLSRNEGSMLMGIGGRVPLNSGVSGLSENGSPSFRLMPSQRLGQHMFIGGGGLYTGQLMGGGDAMVERGRTRRADTSANQIDSKKQYQLDLDKIINGEDIRTTLMIKNIPNKYGTTSKAT</sequence>
<dbReference type="AlphaFoldDB" id="W1NU64"/>
<feature type="compositionally biased region" description="Low complexity" evidence="4">
    <location>
        <begin position="560"/>
        <end position="576"/>
    </location>
</feature>
<feature type="compositionally biased region" description="Polar residues" evidence="4">
    <location>
        <begin position="539"/>
        <end position="559"/>
    </location>
</feature>
<dbReference type="CDD" id="cd12524">
    <property type="entry name" value="RRM1_MEI2_like"/>
    <property type="match status" value="1"/>
</dbReference>
<reference evidence="7" key="1">
    <citation type="journal article" date="2013" name="Science">
        <title>The Amborella genome and the evolution of flowering plants.</title>
        <authorList>
            <consortium name="Amborella Genome Project"/>
        </authorList>
    </citation>
    <scope>NUCLEOTIDE SEQUENCE [LARGE SCALE GENOMIC DNA]</scope>
</reference>